<dbReference type="CDD" id="cd16325">
    <property type="entry name" value="LolA"/>
    <property type="match status" value="1"/>
</dbReference>
<feature type="signal peptide" evidence="2">
    <location>
        <begin position="1"/>
        <end position="27"/>
    </location>
</feature>
<evidence type="ECO:0000256" key="1">
    <source>
        <dbReference type="ARBA" id="ARBA00022729"/>
    </source>
</evidence>
<dbReference type="AlphaFoldDB" id="A0A963YRS1"/>
<keyword evidence="3" id="KW-0449">Lipoprotein</keyword>
<dbReference type="InterPro" id="IPR029046">
    <property type="entry name" value="LolA/LolB/LppX"/>
</dbReference>
<accession>A0A963YRS1</accession>
<proteinExistence type="predicted"/>
<dbReference type="PANTHER" id="PTHR35869:SF1">
    <property type="entry name" value="OUTER-MEMBRANE LIPOPROTEIN CARRIER PROTEIN"/>
    <property type="match status" value="1"/>
</dbReference>
<reference evidence="3" key="2">
    <citation type="submission" date="2021-01" db="EMBL/GenBank/DDBJ databases">
        <authorList>
            <person name="Mieszkin S."/>
            <person name="Pouder E."/>
            <person name="Alain K."/>
        </authorList>
    </citation>
    <scope>NUCLEOTIDE SEQUENCE</scope>
    <source>
        <strain evidence="3">HW T2.11</strain>
    </source>
</reference>
<dbReference type="InterPro" id="IPR004564">
    <property type="entry name" value="OM_lipoprot_carrier_LolA-like"/>
</dbReference>
<reference evidence="3" key="1">
    <citation type="journal article" date="2021" name="Microorganisms">
        <title>Acidisoma silvae sp. nov. and Acidisomacellulosilytica sp. nov., Two Acidophilic Bacteria Isolated from Decaying Wood, Hydrolyzing Cellulose and Producing Poly-3-hydroxybutyrate.</title>
        <authorList>
            <person name="Mieszkin S."/>
            <person name="Pouder E."/>
            <person name="Uroz S."/>
            <person name="Simon-Colin C."/>
            <person name="Alain K."/>
        </authorList>
    </citation>
    <scope>NUCLEOTIDE SEQUENCE</scope>
    <source>
        <strain evidence="3">HW T2.11</strain>
    </source>
</reference>
<keyword evidence="1 2" id="KW-0732">Signal</keyword>
<name>A0A963YRS1_9PROT</name>
<dbReference type="EMBL" id="JAESVB010000003">
    <property type="protein sequence ID" value="MCB8875544.1"/>
    <property type="molecule type" value="Genomic_DNA"/>
</dbReference>
<evidence type="ECO:0000256" key="2">
    <source>
        <dbReference type="SAM" id="SignalP"/>
    </source>
</evidence>
<organism evidence="3 4">
    <name type="scientific">Acidisoma silvae</name>
    <dbReference type="NCBI Taxonomy" id="2802396"/>
    <lineage>
        <taxon>Bacteria</taxon>
        <taxon>Pseudomonadati</taxon>
        <taxon>Pseudomonadota</taxon>
        <taxon>Alphaproteobacteria</taxon>
        <taxon>Acetobacterales</taxon>
        <taxon>Acidocellaceae</taxon>
        <taxon>Acidisoma</taxon>
    </lineage>
</organism>
<gene>
    <name evidence="3" type="ORF">ASILVAE211_10155</name>
</gene>
<dbReference type="RefSeq" id="WP_227321185.1">
    <property type="nucleotide sequence ID" value="NZ_JAESVB010000003.1"/>
</dbReference>
<evidence type="ECO:0000313" key="4">
    <source>
        <dbReference type="Proteomes" id="UP000708298"/>
    </source>
</evidence>
<keyword evidence="4" id="KW-1185">Reference proteome</keyword>
<evidence type="ECO:0000313" key="3">
    <source>
        <dbReference type="EMBL" id="MCB8875544.1"/>
    </source>
</evidence>
<feature type="chain" id="PRO_5037120984" evidence="2">
    <location>
        <begin position="28"/>
        <end position="213"/>
    </location>
</feature>
<comment type="caution">
    <text evidence="3">The sequence shown here is derived from an EMBL/GenBank/DDBJ whole genome shotgun (WGS) entry which is preliminary data.</text>
</comment>
<dbReference type="Pfam" id="PF03548">
    <property type="entry name" value="LolA"/>
    <property type="match status" value="1"/>
</dbReference>
<dbReference type="SUPFAM" id="SSF89392">
    <property type="entry name" value="Prokaryotic lipoproteins and lipoprotein localization factors"/>
    <property type="match status" value="1"/>
</dbReference>
<dbReference type="Proteomes" id="UP000708298">
    <property type="component" value="Unassembled WGS sequence"/>
</dbReference>
<dbReference type="PANTHER" id="PTHR35869">
    <property type="entry name" value="OUTER-MEMBRANE LIPOPROTEIN CARRIER PROTEIN"/>
    <property type="match status" value="1"/>
</dbReference>
<dbReference type="Gene3D" id="2.50.20.10">
    <property type="entry name" value="Lipoprotein localisation LolA/LolB/LppX"/>
    <property type="match status" value="1"/>
</dbReference>
<protein>
    <submittedName>
        <fullName evidence="3">Outer membrane lipoprotein carrier protein LolA</fullName>
    </submittedName>
</protein>
<sequence length="213" mass="23036">MNRRILLGALPALALTLAALPLGVAHAQLAPSAPTTPQDQGDIDAIQTYLNGVKSLQARFLQVDANGNSVGGNVWMMRPGRMRFEYDGPDKLLLVAGHGLLVYYDPAVKQTTNIFLSATPLGLLLQDNLKLSGDVTVTGIARAKGQIQLSLVRTSKPSAGTITLIFATDPLTLRSWIIRDAQGRQTQISLYDVKYGGDYPNSMFTFVGPQFEH</sequence>